<dbReference type="Gene3D" id="2.40.160.10">
    <property type="entry name" value="Porin"/>
    <property type="match status" value="1"/>
</dbReference>
<name>A0A517NE26_9BACT</name>
<accession>A0A517NE26</accession>
<evidence type="ECO:0000313" key="4">
    <source>
        <dbReference type="Proteomes" id="UP000318538"/>
    </source>
</evidence>
<evidence type="ECO:0000256" key="2">
    <source>
        <dbReference type="SAM" id="SignalP"/>
    </source>
</evidence>
<reference evidence="3 4" key="1">
    <citation type="submission" date="2019-02" db="EMBL/GenBank/DDBJ databases">
        <title>Deep-cultivation of Planctomycetes and their phenomic and genomic characterization uncovers novel biology.</title>
        <authorList>
            <person name="Wiegand S."/>
            <person name="Jogler M."/>
            <person name="Boedeker C."/>
            <person name="Pinto D."/>
            <person name="Vollmers J."/>
            <person name="Rivas-Marin E."/>
            <person name="Kohn T."/>
            <person name="Peeters S.H."/>
            <person name="Heuer A."/>
            <person name="Rast P."/>
            <person name="Oberbeckmann S."/>
            <person name="Bunk B."/>
            <person name="Jeske O."/>
            <person name="Meyerdierks A."/>
            <person name="Storesund J.E."/>
            <person name="Kallscheuer N."/>
            <person name="Luecker S."/>
            <person name="Lage O.M."/>
            <person name="Pohl T."/>
            <person name="Merkel B.J."/>
            <person name="Hornburger P."/>
            <person name="Mueller R.-W."/>
            <person name="Bruemmer F."/>
            <person name="Labrenz M."/>
            <person name="Spormann A.M."/>
            <person name="Op den Camp H."/>
            <person name="Overmann J."/>
            <person name="Amann R."/>
            <person name="Jetten M.S.M."/>
            <person name="Mascher T."/>
            <person name="Medema M.H."/>
            <person name="Devos D.P."/>
            <person name="Kaster A.-K."/>
            <person name="Ovreas L."/>
            <person name="Rohde M."/>
            <person name="Galperin M.Y."/>
            <person name="Jogler C."/>
        </authorList>
    </citation>
    <scope>NUCLEOTIDE SEQUENCE [LARGE SCALE GENOMIC DNA]</scope>
    <source>
        <strain evidence="3 4">K22_7</strain>
    </source>
</reference>
<feature type="compositionally biased region" description="Polar residues" evidence="1">
    <location>
        <begin position="37"/>
        <end position="47"/>
    </location>
</feature>
<feature type="signal peptide" evidence="2">
    <location>
        <begin position="1"/>
        <end position="27"/>
    </location>
</feature>
<sequence length="533" mass="58574" precursor="true">MNKQLGRRWRIALASLMSLLSAVAAHADQPGMDPSQPWATESRTNEPATRGTEFPRQWSDLTALESGLPESLGLNWLDSGSSIGETPRTAPVQLASYDSDSLDLLATETLNDATFGASSANDLQSNPSLSSSQVVPIRVGYDGGFVIASQDDLDLGTEHYPYRLKLNGWGQLRQTVFAGNDSQDDLNQIQLKRARIILSGNAISSDLSYYVQLDGRSNASDSIRILDYYFQFDLAHRLWDCDRGTLGIRTGLYKMPFSLARQLSGKHLQFSDRSMSSTYFDVNRSLALGFYGATNSLPLPIHWELALFNGLVTGGAETGSSGQLDNNNAFSGRLHFHPTGQWGPGQLADLTGHRQLATRVGAGFATTTIDRSGTTEFSSIRTVDSGHQLSNLLPFAVKSYDVSIFSLDTSMKYRGFSATGEYYFRNITGFQGDYVPNLFDHGFWLQSGMFVVPHKMELMARWSRVNGNSGTLGVTDQSSDEFAGGWAWYFDQDHAKVTMDATYLNGATVNSAVLDINPGDKGWLVRTQLQISF</sequence>
<organism evidence="3 4">
    <name type="scientific">Rubripirellula lacrimiformis</name>
    <dbReference type="NCBI Taxonomy" id="1930273"/>
    <lineage>
        <taxon>Bacteria</taxon>
        <taxon>Pseudomonadati</taxon>
        <taxon>Planctomycetota</taxon>
        <taxon>Planctomycetia</taxon>
        <taxon>Pirellulales</taxon>
        <taxon>Pirellulaceae</taxon>
        <taxon>Rubripirellula</taxon>
    </lineage>
</organism>
<dbReference type="Proteomes" id="UP000318538">
    <property type="component" value="Chromosome"/>
</dbReference>
<dbReference type="OrthoDB" id="9760167at2"/>
<dbReference type="AlphaFoldDB" id="A0A517NE26"/>
<proteinExistence type="predicted"/>
<keyword evidence="2" id="KW-0732">Signal</keyword>
<dbReference type="KEGG" id="rlc:K227x_37840"/>
<dbReference type="InterPro" id="IPR023614">
    <property type="entry name" value="Porin_dom_sf"/>
</dbReference>
<keyword evidence="4" id="KW-1185">Reference proteome</keyword>
<protein>
    <submittedName>
        <fullName evidence="3">Phosphate-selective porin O and P</fullName>
    </submittedName>
</protein>
<evidence type="ECO:0000313" key="3">
    <source>
        <dbReference type="EMBL" id="QDT05384.1"/>
    </source>
</evidence>
<feature type="chain" id="PRO_5022012593" evidence="2">
    <location>
        <begin position="28"/>
        <end position="533"/>
    </location>
</feature>
<gene>
    <name evidence="3" type="ORF">K227x_37840</name>
</gene>
<evidence type="ECO:0000256" key="1">
    <source>
        <dbReference type="SAM" id="MobiDB-lite"/>
    </source>
</evidence>
<dbReference type="EMBL" id="CP036525">
    <property type="protein sequence ID" value="QDT05384.1"/>
    <property type="molecule type" value="Genomic_DNA"/>
</dbReference>
<feature type="region of interest" description="Disordered" evidence="1">
    <location>
        <begin position="28"/>
        <end position="57"/>
    </location>
</feature>